<dbReference type="PANTHER" id="PTHR32060">
    <property type="entry name" value="TAIL-SPECIFIC PROTEASE"/>
    <property type="match status" value="1"/>
</dbReference>
<protein>
    <submittedName>
        <fullName evidence="2">Peptidase S41-like protein</fullName>
    </submittedName>
</protein>
<dbReference type="InterPro" id="IPR029045">
    <property type="entry name" value="ClpP/crotonase-like_dom_sf"/>
</dbReference>
<dbReference type="AlphaFoldDB" id="A0A561T5Z4"/>
<organism evidence="2 3">
    <name type="scientific">Kitasatospora viridis</name>
    <dbReference type="NCBI Taxonomy" id="281105"/>
    <lineage>
        <taxon>Bacteria</taxon>
        <taxon>Bacillati</taxon>
        <taxon>Actinomycetota</taxon>
        <taxon>Actinomycetes</taxon>
        <taxon>Kitasatosporales</taxon>
        <taxon>Streptomycetaceae</taxon>
        <taxon>Kitasatospora</taxon>
    </lineage>
</organism>
<dbReference type="PANTHER" id="PTHR32060:SF30">
    <property type="entry name" value="CARBOXY-TERMINAL PROCESSING PROTEASE CTPA"/>
    <property type="match status" value="1"/>
</dbReference>
<evidence type="ECO:0000313" key="2">
    <source>
        <dbReference type="EMBL" id="TWF82530.1"/>
    </source>
</evidence>
<dbReference type="InterPro" id="IPR005151">
    <property type="entry name" value="Tail-specific_protease"/>
</dbReference>
<accession>A0A561T5Z4</accession>
<dbReference type="SUPFAM" id="SSF52096">
    <property type="entry name" value="ClpP/crotonase"/>
    <property type="match status" value="1"/>
</dbReference>
<dbReference type="GO" id="GO:0006508">
    <property type="term" value="P:proteolysis"/>
    <property type="evidence" value="ECO:0007669"/>
    <property type="project" value="InterPro"/>
</dbReference>
<comment type="caution">
    <text evidence="2">The sequence shown here is derived from an EMBL/GenBank/DDBJ whole genome shotgun (WGS) entry which is preliminary data.</text>
</comment>
<dbReference type="RefSeq" id="WP_170305199.1">
    <property type="nucleotide sequence ID" value="NZ_BAAAMZ010000002.1"/>
</dbReference>
<dbReference type="Proteomes" id="UP000317940">
    <property type="component" value="Unassembled WGS sequence"/>
</dbReference>
<dbReference type="GO" id="GO:0004175">
    <property type="term" value="F:endopeptidase activity"/>
    <property type="evidence" value="ECO:0007669"/>
    <property type="project" value="TreeGrafter"/>
</dbReference>
<dbReference type="EMBL" id="VIWT01000004">
    <property type="protein sequence ID" value="TWF82530.1"/>
    <property type="molecule type" value="Genomic_DNA"/>
</dbReference>
<dbReference type="GO" id="GO:0008236">
    <property type="term" value="F:serine-type peptidase activity"/>
    <property type="evidence" value="ECO:0007669"/>
    <property type="project" value="InterPro"/>
</dbReference>
<dbReference type="GO" id="GO:0030288">
    <property type="term" value="C:outer membrane-bounded periplasmic space"/>
    <property type="evidence" value="ECO:0007669"/>
    <property type="project" value="TreeGrafter"/>
</dbReference>
<dbReference type="GO" id="GO:0007165">
    <property type="term" value="P:signal transduction"/>
    <property type="evidence" value="ECO:0007669"/>
    <property type="project" value="TreeGrafter"/>
</dbReference>
<sequence>MRRPSAPSTRRLHAYVHGALREIRSTALFSSAVAWEDVDREAQAVLGTARCYADTHAFLTEVLQRAGGRHSHLTPPPGSARSRERNARLAEVLGPPVPTGRLVGQGSATVAHLRLPRLPEGRRAARRYLADGATVMNSLIAARPCGWIVDLRANLGGGMWPMLAVAAPLLPEGVLGHFRLPDGRVQSWSARHGRIRLDRRAMARVVRTQDRPGEHAPVAVLTSRHTASAGEAVALAFRAQPRARLIGAPTAGMTTGNRTHVLRDGTRLHISSVCYADQHQALVEGPIPVDHHLADNSREIALSTALSWIHHTAQ</sequence>
<name>A0A561T5Z4_9ACTN</name>
<evidence type="ECO:0000259" key="1">
    <source>
        <dbReference type="SMART" id="SM00245"/>
    </source>
</evidence>
<gene>
    <name evidence="2" type="ORF">FHX73_1412</name>
</gene>
<dbReference type="Gene3D" id="3.90.226.10">
    <property type="entry name" value="2-enoyl-CoA Hydratase, Chain A, domain 1"/>
    <property type="match status" value="1"/>
</dbReference>
<feature type="domain" description="Tail specific protease" evidence="1">
    <location>
        <begin position="80"/>
        <end position="294"/>
    </location>
</feature>
<dbReference type="SMART" id="SM00245">
    <property type="entry name" value="TSPc"/>
    <property type="match status" value="1"/>
</dbReference>
<proteinExistence type="predicted"/>
<dbReference type="Pfam" id="PF03572">
    <property type="entry name" value="Peptidase_S41"/>
    <property type="match status" value="1"/>
</dbReference>
<keyword evidence="3" id="KW-1185">Reference proteome</keyword>
<evidence type="ECO:0000313" key="3">
    <source>
        <dbReference type="Proteomes" id="UP000317940"/>
    </source>
</evidence>
<reference evidence="2 3" key="1">
    <citation type="submission" date="2019-06" db="EMBL/GenBank/DDBJ databases">
        <title>Sequencing the genomes of 1000 actinobacteria strains.</title>
        <authorList>
            <person name="Klenk H.-P."/>
        </authorList>
    </citation>
    <scope>NUCLEOTIDE SEQUENCE [LARGE SCALE GENOMIC DNA]</scope>
    <source>
        <strain evidence="2 3">DSM 44826</strain>
    </source>
</reference>